<evidence type="ECO:0000256" key="3">
    <source>
        <dbReference type="ARBA" id="ARBA00022801"/>
    </source>
</evidence>
<evidence type="ECO:0000313" key="8">
    <source>
        <dbReference type="EMBL" id="MYN04535.1"/>
    </source>
</evidence>
<dbReference type="InterPro" id="IPR035985">
    <property type="entry name" value="Ubiquitin-activating_enz"/>
</dbReference>
<keyword evidence="9" id="KW-1185">Reference proteome</keyword>
<protein>
    <submittedName>
        <fullName evidence="8">ThiF family adenylyltransferase</fullName>
    </submittedName>
</protein>
<evidence type="ECO:0000259" key="7">
    <source>
        <dbReference type="Pfam" id="PF14464"/>
    </source>
</evidence>
<dbReference type="GO" id="GO:0004792">
    <property type="term" value="F:thiosulfate-cyanide sulfurtransferase activity"/>
    <property type="evidence" value="ECO:0007669"/>
    <property type="project" value="TreeGrafter"/>
</dbReference>
<dbReference type="GO" id="GO:0008237">
    <property type="term" value="F:metallopeptidase activity"/>
    <property type="evidence" value="ECO:0007669"/>
    <property type="project" value="UniProtKB-KW"/>
</dbReference>
<dbReference type="GO" id="GO:0008641">
    <property type="term" value="F:ubiquitin-like modifier activating enzyme activity"/>
    <property type="evidence" value="ECO:0007669"/>
    <property type="project" value="InterPro"/>
</dbReference>
<dbReference type="InterPro" id="IPR028090">
    <property type="entry name" value="JAB_dom_prok"/>
</dbReference>
<proteinExistence type="predicted"/>
<keyword evidence="1" id="KW-0645">Protease</keyword>
<keyword evidence="4" id="KW-0862">Zinc</keyword>
<reference evidence="8 9" key="1">
    <citation type="submission" date="2019-12" db="EMBL/GenBank/DDBJ databases">
        <title>Novel species isolated from a subtropical stream in China.</title>
        <authorList>
            <person name="Lu H."/>
        </authorList>
    </citation>
    <scope>NUCLEOTIDE SEQUENCE [LARGE SCALE GENOMIC DNA]</scope>
    <source>
        <strain evidence="8 9">DS3</strain>
    </source>
</reference>
<dbReference type="Gene3D" id="3.40.50.720">
    <property type="entry name" value="NAD(P)-binding Rossmann-like Domain"/>
    <property type="match status" value="1"/>
</dbReference>
<comment type="caution">
    <text evidence="8">The sequence shown here is derived from an EMBL/GenBank/DDBJ whole genome shotgun (WGS) entry which is preliminary data.</text>
</comment>
<organism evidence="8 9">
    <name type="scientific">Pseudoduganella guangdongensis</name>
    <dbReference type="NCBI Taxonomy" id="2692179"/>
    <lineage>
        <taxon>Bacteria</taxon>
        <taxon>Pseudomonadati</taxon>
        <taxon>Pseudomonadota</taxon>
        <taxon>Betaproteobacteria</taxon>
        <taxon>Burkholderiales</taxon>
        <taxon>Oxalobacteraceae</taxon>
        <taxon>Telluria group</taxon>
        <taxon>Pseudoduganella</taxon>
    </lineage>
</organism>
<dbReference type="GO" id="GO:0016779">
    <property type="term" value="F:nucleotidyltransferase activity"/>
    <property type="evidence" value="ECO:0007669"/>
    <property type="project" value="UniProtKB-KW"/>
</dbReference>
<dbReference type="PANTHER" id="PTHR10953">
    <property type="entry name" value="UBIQUITIN-ACTIVATING ENZYME E1"/>
    <property type="match status" value="1"/>
</dbReference>
<keyword evidence="3" id="KW-0378">Hydrolase</keyword>
<dbReference type="GO" id="GO:0005737">
    <property type="term" value="C:cytoplasm"/>
    <property type="evidence" value="ECO:0007669"/>
    <property type="project" value="TreeGrafter"/>
</dbReference>
<dbReference type="RefSeq" id="WP_161027498.1">
    <property type="nucleotide sequence ID" value="NZ_WWCJ01000018.1"/>
</dbReference>
<keyword evidence="2" id="KW-0479">Metal-binding</keyword>
<evidence type="ECO:0000256" key="5">
    <source>
        <dbReference type="ARBA" id="ARBA00023049"/>
    </source>
</evidence>
<keyword evidence="8" id="KW-0808">Transferase</keyword>
<evidence type="ECO:0000259" key="6">
    <source>
        <dbReference type="Pfam" id="PF00899"/>
    </source>
</evidence>
<evidence type="ECO:0000256" key="4">
    <source>
        <dbReference type="ARBA" id="ARBA00022833"/>
    </source>
</evidence>
<dbReference type="SUPFAM" id="SSF69572">
    <property type="entry name" value="Activating enzymes of the ubiquitin-like proteins"/>
    <property type="match status" value="1"/>
</dbReference>
<dbReference type="Pfam" id="PF14464">
    <property type="entry name" value="Prok-JAB"/>
    <property type="match status" value="1"/>
</dbReference>
<dbReference type="AlphaFoldDB" id="A0A6N9HPD9"/>
<sequence length="465" mass="50500">MSPAITLTIPQKTHVQLQRHLFCGDGRESAAIILCSRTPRPRCRLLVKHVLLVPNEACTLRRSDEISWPGEYVEKAIDIAEMEGLAIILMHSHPGGMLAFSPVDDQSDKAVIPALFHALGDLHGTAIMVPDGTVRARLYTNDMKRRAVDLVSVAGDDLQYWWDDGAAQRPHVRPVAFTSEMTSELKRLTAIVIGVSGTGSPVAEQVARLGFGKVVLIDPDHVQSRNLNRIINASFQDAHTNASKVEMFAAAIARHRGDDVAQAVPASIRTRAAVLAASQGDVIFCCTDTVEARFIADLMCSAFLIPVFDVGVVIPVRRTDDGIAIVDAYARIDYVKPGGASLCDRGVYTPASLEAEYLKNAAPAEHRDRVNAGYMHGANEEAPAVISLNMKAAATCVLEFINRAYPFGEPNRKYARFAFSVGDRENEFRSEDSFASGPSMSFARGAAEPLLGLPELKVPRGRADV</sequence>
<dbReference type="GO" id="GO:0006508">
    <property type="term" value="P:proteolysis"/>
    <property type="evidence" value="ECO:0007669"/>
    <property type="project" value="UniProtKB-KW"/>
</dbReference>
<keyword evidence="5" id="KW-0482">Metalloprotease</keyword>
<dbReference type="PANTHER" id="PTHR10953:SF247">
    <property type="entry name" value="SLL6053 PROTEIN"/>
    <property type="match status" value="1"/>
</dbReference>
<name>A0A6N9HPD9_9BURK</name>
<accession>A0A6N9HPD9</accession>
<dbReference type="GO" id="GO:0046872">
    <property type="term" value="F:metal ion binding"/>
    <property type="evidence" value="ECO:0007669"/>
    <property type="project" value="UniProtKB-KW"/>
</dbReference>
<keyword evidence="8" id="KW-0548">Nucleotidyltransferase</keyword>
<feature type="domain" description="JAB" evidence="7">
    <location>
        <begin position="11"/>
        <end position="120"/>
    </location>
</feature>
<dbReference type="EMBL" id="WWCJ01000018">
    <property type="protein sequence ID" value="MYN04535.1"/>
    <property type="molecule type" value="Genomic_DNA"/>
</dbReference>
<dbReference type="Pfam" id="PF00899">
    <property type="entry name" value="ThiF"/>
    <property type="match status" value="1"/>
</dbReference>
<gene>
    <name evidence="8" type="ORF">GTP41_20800</name>
</gene>
<evidence type="ECO:0000313" key="9">
    <source>
        <dbReference type="Proteomes" id="UP000448575"/>
    </source>
</evidence>
<dbReference type="Proteomes" id="UP000448575">
    <property type="component" value="Unassembled WGS sequence"/>
</dbReference>
<evidence type="ECO:0000256" key="2">
    <source>
        <dbReference type="ARBA" id="ARBA00022723"/>
    </source>
</evidence>
<dbReference type="InterPro" id="IPR045886">
    <property type="entry name" value="ThiF/MoeB/HesA"/>
</dbReference>
<feature type="domain" description="THIF-type NAD/FAD binding fold" evidence="6">
    <location>
        <begin position="177"/>
        <end position="313"/>
    </location>
</feature>
<evidence type="ECO:0000256" key="1">
    <source>
        <dbReference type="ARBA" id="ARBA00022670"/>
    </source>
</evidence>
<dbReference type="InterPro" id="IPR000594">
    <property type="entry name" value="ThiF_NAD_FAD-bd"/>
</dbReference>